<keyword evidence="1" id="KW-0732">Signal</keyword>
<organism evidence="2 3">
    <name type="scientific">Microbaculum marinum</name>
    <dbReference type="NCBI Taxonomy" id="1764581"/>
    <lineage>
        <taxon>Bacteria</taxon>
        <taxon>Pseudomonadati</taxon>
        <taxon>Pseudomonadota</taxon>
        <taxon>Alphaproteobacteria</taxon>
        <taxon>Hyphomicrobiales</taxon>
        <taxon>Tepidamorphaceae</taxon>
        <taxon>Microbaculum</taxon>
    </lineage>
</organism>
<dbReference type="AlphaFoldDB" id="A0AAW9RZA0"/>
<dbReference type="Pfam" id="PF09839">
    <property type="entry name" value="DUF2066"/>
    <property type="match status" value="1"/>
</dbReference>
<sequence length="252" mass="26536">MNDPARVLSCLALALTFVSCAPAAAADLYAAQTLVTGQGPESRAAGFAQCLREVLVKVSGNPRLADEPAVAALAEGAGDLVAGFTYRDRMAGIPVHDEQGSRDRPHVLTVAFDPGRVDRALRDLGSEPWPEPRPVLDMRVDVRNGTSGFSLTADADRGRDMRGALEAAAERYGMDVRLPESNGAGPAALPLTGTLVWQPDTLGWAARWHLDDGGRGHDWAIRDVSFDAAFRSAIGGAAQILSGNGAPVQTAR</sequence>
<dbReference type="EMBL" id="JAZHOF010000017">
    <property type="protein sequence ID" value="MEJ8575041.1"/>
    <property type="molecule type" value="Genomic_DNA"/>
</dbReference>
<accession>A0AAW9RZA0</accession>
<protein>
    <submittedName>
        <fullName evidence="2">DUF2066 domain-containing protein</fullName>
    </submittedName>
</protein>
<dbReference type="InterPro" id="IPR018642">
    <property type="entry name" value="DUF2066"/>
</dbReference>
<evidence type="ECO:0000313" key="3">
    <source>
        <dbReference type="Proteomes" id="UP001378188"/>
    </source>
</evidence>
<gene>
    <name evidence="2" type="ORF">V3328_26440</name>
</gene>
<dbReference type="PROSITE" id="PS51257">
    <property type="entry name" value="PROKAR_LIPOPROTEIN"/>
    <property type="match status" value="1"/>
</dbReference>
<name>A0AAW9RZA0_9HYPH</name>
<evidence type="ECO:0000313" key="2">
    <source>
        <dbReference type="EMBL" id="MEJ8575041.1"/>
    </source>
</evidence>
<evidence type="ECO:0000256" key="1">
    <source>
        <dbReference type="SAM" id="SignalP"/>
    </source>
</evidence>
<proteinExistence type="predicted"/>
<feature type="signal peptide" evidence="1">
    <location>
        <begin position="1"/>
        <end position="25"/>
    </location>
</feature>
<dbReference type="RefSeq" id="WP_340332738.1">
    <property type="nucleotide sequence ID" value="NZ_JAZHOF010000017.1"/>
</dbReference>
<keyword evidence="3" id="KW-1185">Reference proteome</keyword>
<feature type="chain" id="PRO_5043813223" evidence="1">
    <location>
        <begin position="26"/>
        <end position="252"/>
    </location>
</feature>
<reference evidence="2 3" key="1">
    <citation type="submission" date="2024-02" db="EMBL/GenBank/DDBJ databases">
        <title>Genome analysis and characterization of Microbaculum marinisediminis sp. nov., isolated from marine sediment.</title>
        <authorList>
            <person name="Du Z.-J."/>
            <person name="Ye Y.-Q."/>
            <person name="Zhang Z.-R."/>
            <person name="Yuan S.-M."/>
            <person name="Zhang X.-Y."/>
        </authorList>
    </citation>
    <scope>NUCLEOTIDE SEQUENCE [LARGE SCALE GENOMIC DNA]</scope>
    <source>
        <strain evidence="2 3">SDUM1044001</strain>
    </source>
</reference>
<comment type="caution">
    <text evidence="2">The sequence shown here is derived from an EMBL/GenBank/DDBJ whole genome shotgun (WGS) entry which is preliminary data.</text>
</comment>
<dbReference type="Proteomes" id="UP001378188">
    <property type="component" value="Unassembled WGS sequence"/>
</dbReference>